<evidence type="ECO:0000313" key="3">
    <source>
        <dbReference type="Proteomes" id="UP000058660"/>
    </source>
</evidence>
<sequence>MKGKWRMVWWALALGLSACSIPFSYDVNVLEYTDPSSPLLSGTFEVGSGGISPNPKTIGPVTVPYNPDPRVSLSGATLDYEVCFTSQTPRAIFSGTLTYTAYLGGDEATLFTEANKLGEGSEDISGLSTGEVCVKGRANLSQAQVQALSSGTFYVGAVVSGSATSGQQATVRYETRRFTLRLAGTVRP</sequence>
<reference evidence="3" key="1">
    <citation type="journal article" date="2015" name="PLoS ONE">
        <title>Complete Genome Sequence of Thermus aquaticus Y51MC23.</title>
        <authorList>
            <person name="Brumm P.J."/>
            <person name="Monsma S."/>
            <person name="Keough B."/>
            <person name="Jasinovica S."/>
            <person name="Ferguson E."/>
            <person name="Schoenfeld T."/>
            <person name="Lodes M."/>
            <person name="Mead D.A."/>
        </authorList>
    </citation>
    <scope>NUCLEOTIDE SEQUENCE [LARGE SCALE GENOMIC DNA]</scope>
    <source>
        <strain evidence="3">BAA-2747 / Y51MC23</strain>
    </source>
</reference>
<evidence type="ECO:0008006" key="4">
    <source>
        <dbReference type="Google" id="ProtNLM"/>
    </source>
</evidence>
<dbReference type="RefSeq" id="WP_003047992.1">
    <property type="nucleotide sequence ID" value="NZ_CP010822.1"/>
</dbReference>
<evidence type="ECO:0000256" key="1">
    <source>
        <dbReference type="SAM" id="SignalP"/>
    </source>
</evidence>
<gene>
    <name evidence="2" type="ORF">TO73_1397</name>
</gene>
<proteinExistence type="predicted"/>
<dbReference type="PROSITE" id="PS51257">
    <property type="entry name" value="PROKAR_LIPOPROTEIN"/>
    <property type="match status" value="1"/>
</dbReference>
<keyword evidence="3" id="KW-1185">Reference proteome</keyword>
<dbReference type="Proteomes" id="UP000058660">
    <property type="component" value="Chromosome"/>
</dbReference>
<name>A0ABN4II21_THEA5</name>
<feature type="chain" id="PRO_5046451294" description="Lipoprotein" evidence="1">
    <location>
        <begin position="25"/>
        <end position="188"/>
    </location>
</feature>
<keyword evidence="1" id="KW-0732">Signal</keyword>
<dbReference type="EMBL" id="CP010822">
    <property type="protein sequence ID" value="ALJ91240.1"/>
    <property type="molecule type" value="Genomic_DNA"/>
</dbReference>
<organism evidence="2 3">
    <name type="scientific">Thermus aquaticus (strain ATCC BAA-2747 / Y51MC23)</name>
    <dbReference type="NCBI Taxonomy" id="498848"/>
    <lineage>
        <taxon>Bacteria</taxon>
        <taxon>Thermotogati</taxon>
        <taxon>Deinococcota</taxon>
        <taxon>Deinococci</taxon>
        <taxon>Thermales</taxon>
        <taxon>Thermaceae</taxon>
        <taxon>Thermus</taxon>
    </lineage>
</organism>
<feature type="signal peptide" evidence="1">
    <location>
        <begin position="1"/>
        <end position="24"/>
    </location>
</feature>
<evidence type="ECO:0000313" key="2">
    <source>
        <dbReference type="EMBL" id="ALJ91240.1"/>
    </source>
</evidence>
<accession>A0ABN4II21</accession>
<protein>
    <recommendedName>
        <fullName evidence="4">Lipoprotein</fullName>
    </recommendedName>
</protein>